<keyword evidence="2" id="KW-1185">Reference proteome</keyword>
<dbReference type="AlphaFoldDB" id="B5CKQ1"/>
<dbReference type="HOGENOM" id="CLU_2938989_0_0_9"/>
<dbReference type="Proteomes" id="UP000003254">
    <property type="component" value="Unassembled WGS sequence"/>
</dbReference>
<name>B5CKQ1_9FIRM</name>
<proteinExistence type="predicted"/>
<comment type="caution">
    <text evidence="1">The sequence shown here is derived from an EMBL/GenBank/DDBJ whole genome shotgun (WGS) entry which is preliminary data.</text>
</comment>
<reference evidence="1 2" key="1">
    <citation type="submission" date="2008-08" db="EMBL/GenBank/DDBJ databases">
        <title>Draft genome sequence of Ruminococcus lactaris ATCC 29176.</title>
        <authorList>
            <person name="Sudarsanam P."/>
            <person name="Ley R."/>
            <person name="Guruge J."/>
            <person name="Turnbaugh P.J."/>
            <person name="Mahowald M."/>
            <person name="Liep D."/>
            <person name="Gordon J."/>
        </authorList>
    </citation>
    <scope>NUCLEOTIDE SEQUENCE [LARGE SCALE GENOMIC DNA]</scope>
    <source>
        <strain evidence="1 2">ATCC 29176</strain>
    </source>
</reference>
<accession>B5CKQ1</accession>
<gene>
    <name evidence="1" type="ORF">RUMLAC_00015</name>
</gene>
<evidence type="ECO:0000313" key="2">
    <source>
        <dbReference type="Proteomes" id="UP000003254"/>
    </source>
</evidence>
<sequence>MLYCSDRKSTDTSICENVYFLTSDFFMLSRCFNHWKNGCFVILWISKEKSEHFTGKYTFM</sequence>
<organism evidence="1 2">
    <name type="scientific">[Ruminococcus] lactaris ATCC 29176</name>
    <dbReference type="NCBI Taxonomy" id="471875"/>
    <lineage>
        <taxon>Bacteria</taxon>
        <taxon>Bacillati</taxon>
        <taxon>Bacillota</taxon>
        <taxon>Clostridia</taxon>
        <taxon>Lachnospirales</taxon>
        <taxon>Lachnospiraceae</taxon>
        <taxon>Mediterraneibacter</taxon>
    </lineage>
</organism>
<evidence type="ECO:0000313" key="1">
    <source>
        <dbReference type="EMBL" id="EDY34117.1"/>
    </source>
</evidence>
<protein>
    <submittedName>
        <fullName evidence="1">Uncharacterized protein</fullName>
    </submittedName>
</protein>
<dbReference type="EMBL" id="ABOU02000002">
    <property type="protein sequence ID" value="EDY34117.1"/>
    <property type="molecule type" value="Genomic_DNA"/>
</dbReference>
<reference evidence="1 2" key="2">
    <citation type="submission" date="2008-08" db="EMBL/GenBank/DDBJ databases">
        <authorList>
            <person name="Fulton L."/>
            <person name="Clifton S."/>
            <person name="Fulton B."/>
            <person name="Xu J."/>
            <person name="Minx P."/>
            <person name="Pepin K.H."/>
            <person name="Johnson M."/>
            <person name="Bhonagiri V."/>
            <person name="Nash W.E."/>
            <person name="Mardis E.R."/>
            <person name="Wilson R.K."/>
        </authorList>
    </citation>
    <scope>NUCLEOTIDE SEQUENCE [LARGE SCALE GENOMIC DNA]</scope>
    <source>
        <strain evidence="1 2">ATCC 29176</strain>
    </source>
</reference>